<dbReference type="Proteomes" id="UP000664859">
    <property type="component" value="Unassembled WGS sequence"/>
</dbReference>
<dbReference type="AlphaFoldDB" id="A0A835ZE98"/>
<keyword evidence="1" id="KW-0175">Coiled coil</keyword>
<dbReference type="SUPFAM" id="SSF58100">
    <property type="entry name" value="Bacterial hemolysins"/>
    <property type="match status" value="1"/>
</dbReference>
<organism evidence="3 4">
    <name type="scientific">Tribonema minus</name>
    <dbReference type="NCBI Taxonomy" id="303371"/>
    <lineage>
        <taxon>Eukaryota</taxon>
        <taxon>Sar</taxon>
        <taxon>Stramenopiles</taxon>
        <taxon>Ochrophyta</taxon>
        <taxon>PX clade</taxon>
        <taxon>Xanthophyceae</taxon>
        <taxon>Tribonematales</taxon>
        <taxon>Tribonemataceae</taxon>
        <taxon>Tribonema</taxon>
    </lineage>
</organism>
<comment type="caution">
    <text evidence="3">The sequence shown here is derived from an EMBL/GenBank/DDBJ whole genome shotgun (WGS) entry which is preliminary data.</text>
</comment>
<accession>A0A835ZE98</accession>
<dbReference type="Gene3D" id="1.20.5.1160">
    <property type="entry name" value="Vasodilator-stimulated phosphoprotein"/>
    <property type="match status" value="1"/>
</dbReference>
<evidence type="ECO:0000313" key="4">
    <source>
        <dbReference type="Proteomes" id="UP000664859"/>
    </source>
</evidence>
<reference evidence="3" key="1">
    <citation type="submission" date="2021-02" db="EMBL/GenBank/DDBJ databases">
        <title>First Annotated Genome of the Yellow-green Alga Tribonema minus.</title>
        <authorList>
            <person name="Mahan K.M."/>
        </authorList>
    </citation>
    <scope>NUCLEOTIDE SEQUENCE</scope>
    <source>
        <strain evidence="3">UTEX B ZZ1240</strain>
    </source>
</reference>
<proteinExistence type="predicted"/>
<keyword evidence="4" id="KW-1185">Reference proteome</keyword>
<gene>
    <name evidence="3" type="ORF">JKP88DRAFT_243867</name>
</gene>
<name>A0A835ZE98_9STRA</name>
<evidence type="ECO:0000256" key="1">
    <source>
        <dbReference type="SAM" id="Coils"/>
    </source>
</evidence>
<feature type="region of interest" description="Disordered" evidence="2">
    <location>
        <begin position="215"/>
        <end position="244"/>
    </location>
</feature>
<feature type="coiled-coil region" evidence="1">
    <location>
        <begin position="104"/>
        <end position="180"/>
    </location>
</feature>
<protein>
    <submittedName>
        <fullName evidence="3">Uncharacterized protein</fullName>
    </submittedName>
</protein>
<sequence>MNTPPQWPPCAPWPDVSQHIGNTYLQVASMQPIITDLQQQKEAAELKVNGLRASMEALAKDVTFTEDAVEYLSQKRDVLGLEMNNLDTCVSQITEQRISKQKQLAEARELFSTAQDDVQSLTSKVKSEQARLAQAQGELTAMTMARLQLQTDITSISEEIKTLRNTLEQVRCTKQELADQTAGVSAGLLPGVGKTAAFTEVLNTNPTCGAVVAPRTWRNNNKKGGNYRSRNKQRKDTAAPAVPK</sequence>
<evidence type="ECO:0000313" key="3">
    <source>
        <dbReference type="EMBL" id="KAG5187353.1"/>
    </source>
</evidence>
<dbReference type="EMBL" id="JAFCMP010000090">
    <property type="protein sequence ID" value="KAG5187353.1"/>
    <property type="molecule type" value="Genomic_DNA"/>
</dbReference>
<evidence type="ECO:0000256" key="2">
    <source>
        <dbReference type="SAM" id="MobiDB-lite"/>
    </source>
</evidence>
<feature type="coiled-coil region" evidence="1">
    <location>
        <begin position="34"/>
        <end position="61"/>
    </location>
</feature>